<dbReference type="AlphaFoldDB" id="A0A0F9C7W8"/>
<feature type="region of interest" description="Disordered" evidence="1">
    <location>
        <begin position="84"/>
        <end position="114"/>
    </location>
</feature>
<evidence type="ECO:0000256" key="1">
    <source>
        <dbReference type="SAM" id="MobiDB-lite"/>
    </source>
</evidence>
<feature type="compositionally biased region" description="Basic and acidic residues" evidence="1">
    <location>
        <begin position="104"/>
        <end position="114"/>
    </location>
</feature>
<feature type="non-terminal residue" evidence="2">
    <location>
        <position position="1"/>
    </location>
</feature>
<dbReference type="EMBL" id="LAZR01034462">
    <property type="protein sequence ID" value="KKL45244.1"/>
    <property type="molecule type" value="Genomic_DNA"/>
</dbReference>
<evidence type="ECO:0000313" key="2">
    <source>
        <dbReference type="EMBL" id="KKL45244.1"/>
    </source>
</evidence>
<reference evidence="2" key="1">
    <citation type="journal article" date="2015" name="Nature">
        <title>Complex archaea that bridge the gap between prokaryotes and eukaryotes.</title>
        <authorList>
            <person name="Spang A."/>
            <person name="Saw J.H."/>
            <person name="Jorgensen S.L."/>
            <person name="Zaremba-Niedzwiedzka K."/>
            <person name="Martijn J."/>
            <person name="Lind A.E."/>
            <person name="van Eijk R."/>
            <person name="Schleper C."/>
            <person name="Guy L."/>
            <person name="Ettema T.J."/>
        </authorList>
    </citation>
    <scope>NUCLEOTIDE SEQUENCE</scope>
</reference>
<gene>
    <name evidence="2" type="ORF">LCGC14_2357610</name>
</gene>
<organism evidence="2">
    <name type="scientific">marine sediment metagenome</name>
    <dbReference type="NCBI Taxonomy" id="412755"/>
    <lineage>
        <taxon>unclassified sequences</taxon>
        <taxon>metagenomes</taxon>
        <taxon>ecological metagenomes</taxon>
    </lineage>
</organism>
<accession>A0A0F9C7W8</accession>
<name>A0A0F9C7W8_9ZZZZ</name>
<sequence length="114" mass="12885">GALLRGDHVDLASSDLITEEIEIDLFDEPAPVRLANAALELSEQEPRLTGQQIAAVLGTTRRSCYDAIKLGTLMRERGLAEPYIELKGPPDTASRWRPRRRHARREDPEDARRR</sequence>
<comment type="caution">
    <text evidence="2">The sequence shown here is derived from an EMBL/GenBank/DDBJ whole genome shotgun (WGS) entry which is preliminary data.</text>
</comment>
<protein>
    <submittedName>
        <fullName evidence="2">Uncharacterized protein</fullName>
    </submittedName>
</protein>
<proteinExistence type="predicted"/>